<dbReference type="RefSeq" id="XP_008301236.1">
    <property type="nucleotide sequence ID" value="XM_008303014.1"/>
</dbReference>
<feature type="transmembrane region" description="Helical" evidence="4">
    <location>
        <begin position="40"/>
        <end position="62"/>
    </location>
</feature>
<evidence type="ECO:0000256" key="2">
    <source>
        <dbReference type="RuleBase" id="RU004439"/>
    </source>
</evidence>
<dbReference type="GO" id="GO:0006955">
    <property type="term" value="P:immune response"/>
    <property type="evidence" value="ECO:0007669"/>
    <property type="project" value="TreeGrafter"/>
</dbReference>
<evidence type="ECO:0000256" key="1">
    <source>
        <dbReference type="ARBA" id="ARBA00023180"/>
    </source>
</evidence>
<dbReference type="Gene3D" id="3.30.500.10">
    <property type="entry name" value="MHC class I-like antigen recognition-like"/>
    <property type="match status" value="1"/>
</dbReference>
<keyword evidence="4" id="KW-1133">Transmembrane helix</keyword>
<dbReference type="SMART" id="SM00407">
    <property type="entry name" value="IGc1"/>
    <property type="match status" value="1"/>
</dbReference>
<dbReference type="InterPro" id="IPR011161">
    <property type="entry name" value="MHC_I-like_Ag-recog"/>
</dbReference>
<comment type="similarity">
    <text evidence="2">Belongs to the MHC class I family.</text>
</comment>
<dbReference type="Pfam" id="PF07654">
    <property type="entry name" value="C1-set"/>
    <property type="match status" value="1"/>
</dbReference>
<evidence type="ECO:0000313" key="6">
    <source>
        <dbReference type="Proteomes" id="UP000694891"/>
    </source>
</evidence>
<dbReference type="InterPro" id="IPR003597">
    <property type="entry name" value="Ig_C1-set"/>
</dbReference>
<dbReference type="PROSITE" id="PS50835">
    <property type="entry name" value="IG_LIKE"/>
    <property type="match status" value="1"/>
</dbReference>
<dbReference type="FunFam" id="2.60.40.10:FF:000943">
    <property type="entry name" value="Classical MHC class I molecule, alpha-chain"/>
    <property type="match status" value="1"/>
</dbReference>
<dbReference type="SUPFAM" id="SSF54452">
    <property type="entry name" value="MHC antigen-recognition domain"/>
    <property type="match status" value="1"/>
</dbReference>
<dbReference type="AlphaFoldDB" id="A0A9Y4TTS6"/>
<dbReference type="PRINTS" id="PR01638">
    <property type="entry name" value="MHCCLASSI"/>
</dbReference>
<dbReference type="Gene3D" id="2.60.40.10">
    <property type="entry name" value="Immunoglobulins"/>
    <property type="match status" value="1"/>
</dbReference>
<reference evidence="7" key="1">
    <citation type="submission" date="2025-08" db="UniProtKB">
        <authorList>
            <consortium name="RefSeq"/>
        </authorList>
    </citation>
    <scope>IDENTIFICATION</scope>
</reference>
<dbReference type="InterPro" id="IPR011162">
    <property type="entry name" value="MHC_I/II-like_Ag-recog"/>
</dbReference>
<evidence type="ECO:0000259" key="5">
    <source>
        <dbReference type="PROSITE" id="PS50835"/>
    </source>
</evidence>
<protein>
    <submittedName>
        <fullName evidence="7">Class I histocompatibility antigen, F10 alpha chain isoform X7</fullName>
    </submittedName>
</protein>
<dbReference type="InterPro" id="IPR036179">
    <property type="entry name" value="Ig-like_dom_sf"/>
</dbReference>
<dbReference type="InterPro" id="IPR001039">
    <property type="entry name" value="MHC_I_a_a1/a2"/>
</dbReference>
<dbReference type="InterPro" id="IPR050208">
    <property type="entry name" value="MHC_class-I_related"/>
</dbReference>
<keyword evidence="4" id="KW-0472">Membrane</keyword>
<sequence length="385" mass="43871">MFSPHFSSNPRAGRRVFIWTDSQFFAVVKISIQQEKMRSLILMFLLGIGGVTAVTHSLQYFYTASSEVPGFPEFVTVGMVDGQPFSYYDSVIKKEIPKQDWIAKTEGPEYWESQTQVSIGTEQSFKANIEILKPRFNQTGGVHINQRMYGCEWDDETDEVNGYYQFGYDGEDFISLDLKTETWIAPRQQAVITKHKWDNNKAWIAQQKNYLTQICPEWLKKYVNYGRSSLMRKEPIVSLLQKTASSPVTCHATGFYPDRADLFWTKDGEELHEDVDKGEILPNHDGSFQMSVDLKVSSIAPEDRKKYHCVFQLSGVNDIKTKLDKAVIISNEGNPLSMIIPIVVAVVVLAVIAVVGFVVYKKKKDKRPPSPVDNREVQEEMLPKA</sequence>
<organism evidence="6 7">
    <name type="scientific">Stegastes partitus</name>
    <name type="common">bicolor damselfish</name>
    <dbReference type="NCBI Taxonomy" id="144197"/>
    <lineage>
        <taxon>Eukaryota</taxon>
        <taxon>Metazoa</taxon>
        <taxon>Chordata</taxon>
        <taxon>Craniata</taxon>
        <taxon>Vertebrata</taxon>
        <taxon>Euteleostomi</taxon>
        <taxon>Actinopterygii</taxon>
        <taxon>Neopterygii</taxon>
        <taxon>Teleostei</taxon>
        <taxon>Neoteleostei</taxon>
        <taxon>Acanthomorphata</taxon>
        <taxon>Ovalentaria</taxon>
        <taxon>Pomacentridae</taxon>
        <taxon>Stegastes</taxon>
    </lineage>
</organism>
<dbReference type="InterPro" id="IPR007110">
    <property type="entry name" value="Ig-like_dom"/>
</dbReference>
<dbReference type="PANTHER" id="PTHR16675">
    <property type="entry name" value="MHC CLASS I-RELATED"/>
    <property type="match status" value="1"/>
</dbReference>
<keyword evidence="4" id="KW-0812">Transmembrane</keyword>
<dbReference type="GeneID" id="103373180"/>
<dbReference type="FunFam" id="3.30.500.10:FF:000001">
    <property type="entry name" value="H-2 class I histocompatibility antigen, alpha chain"/>
    <property type="match status" value="1"/>
</dbReference>
<keyword evidence="1" id="KW-0325">Glycoprotein</keyword>
<feature type="transmembrane region" description="Helical" evidence="4">
    <location>
        <begin position="338"/>
        <end position="360"/>
    </location>
</feature>
<proteinExistence type="inferred from homology"/>
<gene>
    <name evidence="7" type="primary">LOC103373180</name>
</gene>
<evidence type="ECO:0000256" key="3">
    <source>
        <dbReference type="SAM" id="MobiDB-lite"/>
    </source>
</evidence>
<feature type="domain" description="Ig-like" evidence="5">
    <location>
        <begin position="235"/>
        <end position="309"/>
    </location>
</feature>
<dbReference type="PANTHER" id="PTHR16675:SF237">
    <property type="entry name" value="MHC CLASS I ANTIGEN TRANSCRIPT VARIANT 1-RELATED"/>
    <property type="match status" value="1"/>
</dbReference>
<dbReference type="InterPro" id="IPR013783">
    <property type="entry name" value="Ig-like_fold"/>
</dbReference>
<keyword evidence="6" id="KW-1185">Reference proteome</keyword>
<dbReference type="SUPFAM" id="SSF48726">
    <property type="entry name" value="Immunoglobulin"/>
    <property type="match status" value="1"/>
</dbReference>
<name>A0A9Y4TTS6_9TELE</name>
<dbReference type="InterPro" id="IPR037055">
    <property type="entry name" value="MHC_I-like_Ag-recog_sf"/>
</dbReference>
<feature type="region of interest" description="Disordered" evidence="3">
    <location>
        <begin position="364"/>
        <end position="385"/>
    </location>
</feature>
<dbReference type="GO" id="GO:0009897">
    <property type="term" value="C:external side of plasma membrane"/>
    <property type="evidence" value="ECO:0007669"/>
    <property type="project" value="TreeGrafter"/>
</dbReference>
<accession>A0A9Y4TTS6</accession>
<evidence type="ECO:0000313" key="7">
    <source>
        <dbReference type="RefSeq" id="XP_008301236.1"/>
    </source>
</evidence>
<dbReference type="GO" id="GO:0005615">
    <property type="term" value="C:extracellular space"/>
    <property type="evidence" value="ECO:0007669"/>
    <property type="project" value="TreeGrafter"/>
</dbReference>
<dbReference type="Proteomes" id="UP000694891">
    <property type="component" value="Unplaced"/>
</dbReference>
<dbReference type="Pfam" id="PF00129">
    <property type="entry name" value="MHC_I"/>
    <property type="match status" value="1"/>
</dbReference>
<evidence type="ECO:0000256" key="4">
    <source>
        <dbReference type="SAM" id="Phobius"/>
    </source>
</evidence>
<feature type="compositionally biased region" description="Basic and acidic residues" evidence="3">
    <location>
        <begin position="373"/>
        <end position="385"/>
    </location>
</feature>